<feature type="domain" description="RRM" evidence="6">
    <location>
        <begin position="34"/>
        <end position="115"/>
    </location>
</feature>
<dbReference type="SUPFAM" id="SSF54928">
    <property type="entry name" value="RNA-binding domain, RBD"/>
    <property type="match status" value="1"/>
</dbReference>
<dbReference type="GO" id="GO:0005737">
    <property type="term" value="C:cytoplasm"/>
    <property type="evidence" value="ECO:0007669"/>
    <property type="project" value="TreeGrafter"/>
</dbReference>
<dbReference type="PANTHER" id="PTHR23003">
    <property type="entry name" value="RNA RECOGNITION MOTIF RRM DOMAIN CONTAINING PROTEIN"/>
    <property type="match status" value="1"/>
</dbReference>
<dbReference type="SMART" id="SM00360">
    <property type="entry name" value="RRM"/>
    <property type="match status" value="1"/>
</dbReference>
<feature type="region of interest" description="Disordered" evidence="5">
    <location>
        <begin position="123"/>
        <end position="159"/>
    </location>
</feature>
<evidence type="ECO:0000259" key="6">
    <source>
        <dbReference type="PROSITE" id="PS50102"/>
    </source>
</evidence>
<dbReference type="OrthoDB" id="6730379at2759"/>
<proteinExistence type="predicted"/>
<dbReference type="InterPro" id="IPR012677">
    <property type="entry name" value="Nucleotide-bd_a/b_plait_sf"/>
</dbReference>
<dbReference type="InterPro" id="IPR039157">
    <property type="entry name" value="RBM18_RRM"/>
</dbReference>
<name>A0A9P7S4N4_9AGAR</name>
<dbReference type="GO" id="GO:0003729">
    <property type="term" value="F:mRNA binding"/>
    <property type="evidence" value="ECO:0007669"/>
    <property type="project" value="TreeGrafter"/>
</dbReference>
<feature type="compositionally biased region" description="Low complexity" evidence="5">
    <location>
        <begin position="16"/>
        <end position="27"/>
    </location>
</feature>
<keyword evidence="8" id="KW-1185">Reference proteome</keyword>
<dbReference type="KEGG" id="more:E1B28_005919"/>
<keyword evidence="2 4" id="KW-0694">RNA-binding</keyword>
<feature type="region of interest" description="Disordered" evidence="5">
    <location>
        <begin position="1"/>
        <end position="31"/>
    </location>
</feature>
<feature type="region of interest" description="Disordered" evidence="5">
    <location>
        <begin position="182"/>
        <end position="258"/>
    </location>
</feature>
<gene>
    <name evidence="7" type="ORF">E1B28_005919</name>
</gene>
<dbReference type="AlphaFoldDB" id="A0A9P7S4N4"/>
<accession>A0A9P7S4N4</accession>
<evidence type="ECO:0000313" key="8">
    <source>
        <dbReference type="Proteomes" id="UP001049176"/>
    </source>
</evidence>
<dbReference type="Proteomes" id="UP001049176">
    <property type="component" value="Chromosome 3"/>
</dbReference>
<dbReference type="InterPro" id="IPR000504">
    <property type="entry name" value="RRM_dom"/>
</dbReference>
<protein>
    <recommendedName>
        <fullName evidence="1">Probable RNA-binding protein 18</fullName>
    </recommendedName>
    <alternativeName>
        <fullName evidence="3">RNA-binding motif protein 18</fullName>
    </alternativeName>
</protein>
<dbReference type="Pfam" id="PF00076">
    <property type="entry name" value="RRM_1"/>
    <property type="match status" value="1"/>
</dbReference>
<dbReference type="EMBL" id="CM032183">
    <property type="protein sequence ID" value="KAG7095138.1"/>
    <property type="molecule type" value="Genomic_DNA"/>
</dbReference>
<reference evidence="7" key="1">
    <citation type="journal article" date="2021" name="Genome Biol. Evol.">
        <title>The assembled and annotated genome of the fairy-ring fungus Marasmius oreades.</title>
        <authorList>
            <person name="Hiltunen M."/>
            <person name="Ament-Velasquez S.L."/>
            <person name="Johannesson H."/>
        </authorList>
    </citation>
    <scope>NUCLEOTIDE SEQUENCE</scope>
    <source>
        <strain evidence="7">03SP1</strain>
    </source>
</reference>
<comment type="caution">
    <text evidence="7">The sequence shown here is derived from an EMBL/GenBank/DDBJ whole genome shotgun (WGS) entry which is preliminary data.</text>
</comment>
<feature type="compositionally biased region" description="Pro residues" evidence="5">
    <location>
        <begin position="192"/>
        <end position="207"/>
    </location>
</feature>
<dbReference type="RefSeq" id="XP_043011608.1">
    <property type="nucleotide sequence ID" value="XM_043150520.1"/>
</dbReference>
<dbReference type="GO" id="GO:0005634">
    <property type="term" value="C:nucleus"/>
    <property type="evidence" value="ECO:0007669"/>
    <property type="project" value="TreeGrafter"/>
</dbReference>
<dbReference type="Gene3D" id="3.30.70.330">
    <property type="match status" value="1"/>
</dbReference>
<dbReference type="CDD" id="cd12355">
    <property type="entry name" value="RRM_RBM18"/>
    <property type="match status" value="1"/>
</dbReference>
<dbReference type="InterPro" id="IPR035979">
    <property type="entry name" value="RBD_domain_sf"/>
</dbReference>
<organism evidence="7 8">
    <name type="scientific">Marasmius oreades</name>
    <name type="common">fairy-ring Marasmius</name>
    <dbReference type="NCBI Taxonomy" id="181124"/>
    <lineage>
        <taxon>Eukaryota</taxon>
        <taxon>Fungi</taxon>
        <taxon>Dikarya</taxon>
        <taxon>Basidiomycota</taxon>
        <taxon>Agaricomycotina</taxon>
        <taxon>Agaricomycetes</taxon>
        <taxon>Agaricomycetidae</taxon>
        <taxon>Agaricales</taxon>
        <taxon>Marasmiineae</taxon>
        <taxon>Marasmiaceae</taxon>
        <taxon>Marasmius</taxon>
    </lineage>
</organism>
<evidence type="ECO:0000256" key="2">
    <source>
        <dbReference type="ARBA" id="ARBA00022884"/>
    </source>
</evidence>
<evidence type="ECO:0000256" key="5">
    <source>
        <dbReference type="SAM" id="MobiDB-lite"/>
    </source>
</evidence>
<evidence type="ECO:0000256" key="4">
    <source>
        <dbReference type="PROSITE-ProRule" id="PRU00176"/>
    </source>
</evidence>
<dbReference type="PROSITE" id="PS50102">
    <property type="entry name" value="RRM"/>
    <property type="match status" value="1"/>
</dbReference>
<dbReference type="GeneID" id="66074995"/>
<feature type="compositionally biased region" description="Low complexity" evidence="5">
    <location>
        <begin position="182"/>
        <end position="191"/>
    </location>
</feature>
<evidence type="ECO:0000313" key="7">
    <source>
        <dbReference type="EMBL" id="KAG7095138.1"/>
    </source>
</evidence>
<dbReference type="InterPro" id="IPR050374">
    <property type="entry name" value="RRT5_SRSF_SR"/>
</dbReference>
<evidence type="ECO:0000256" key="3">
    <source>
        <dbReference type="ARBA" id="ARBA00030780"/>
    </source>
</evidence>
<sequence length="258" mass="28008">MNDSEKLISYPKSDHSPPISSSSSSPPLRQVRNDRIYIGNLHPSVDEYSLLQLFSKYGKVTKLDFLFHKSGPLKGKPRGYAFVEYADKDEAQKALASAHDKLFRGRKLVVTYAQQAPAEIASSRTRRNVMDSGRPTTLSLLKSGVTAHSSRHQRDPTSNKIALMEAKLRQMDASKLSILESPSSLSTHPSLPSKPPPVDPSAEPPPRPTKHSLPSSNAESSGLRLTAPPKSIPTKAKSTGLLGVKIVKKEKPAGASGR</sequence>
<evidence type="ECO:0000256" key="1">
    <source>
        <dbReference type="ARBA" id="ARBA00021141"/>
    </source>
</evidence>